<sequence length="214" mass="23349">MLDDVLGAVLSGDIDNTPDRGSKHRVDSQLLFIYKMFSFSKVVALGLVALSSVRAIPFMQTSCRVDFGTSVGPTFAFNEPTPGVVYHIINVATDGQVWATAQTGRIAITAKGESSKGAYAEWEFKEADQGGFKITNVGVRTSVFSENGDLFTGYVRPAETFAVESAGPGEFIIKEVARDEEWTAEYTPTPFPELRLAPSKGLKEQKWRLTPVSK</sequence>
<protein>
    <submittedName>
        <fullName evidence="1">Uncharacterized protein</fullName>
    </submittedName>
</protein>
<organism evidence="1 2">
    <name type="scientific">Mycena pura</name>
    <dbReference type="NCBI Taxonomy" id="153505"/>
    <lineage>
        <taxon>Eukaryota</taxon>
        <taxon>Fungi</taxon>
        <taxon>Dikarya</taxon>
        <taxon>Basidiomycota</taxon>
        <taxon>Agaricomycotina</taxon>
        <taxon>Agaricomycetes</taxon>
        <taxon>Agaricomycetidae</taxon>
        <taxon>Agaricales</taxon>
        <taxon>Marasmiineae</taxon>
        <taxon>Mycenaceae</taxon>
        <taxon>Mycena</taxon>
    </lineage>
</organism>
<dbReference type="AlphaFoldDB" id="A0AAD6UN08"/>
<proteinExistence type="predicted"/>
<keyword evidence="2" id="KW-1185">Reference proteome</keyword>
<reference evidence="1" key="1">
    <citation type="submission" date="2023-03" db="EMBL/GenBank/DDBJ databases">
        <title>Massive genome expansion in bonnet fungi (Mycena s.s.) driven by repeated elements and novel gene families across ecological guilds.</title>
        <authorList>
            <consortium name="Lawrence Berkeley National Laboratory"/>
            <person name="Harder C.B."/>
            <person name="Miyauchi S."/>
            <person name="Viragh M."/>
            <person name="Kuo A."/>
            <person name="Thoen E."/>
            <person name="Andreopoulos B."/>
            <person name="Lu D."/>
            <person name="Skrede I."/>
            <person name="Drula E."/>
            <person name="Henrissat B."/>
            <person name="Morin E."/>
            <person name="Kohler A."/>
            <person name="Barry K."/>
            <person name="LaButti K."/>
            <person name="Morin E."/>
            <person name="Salamov A."/>
            <person name="Lipzen A."/>
            <person name="Mereny Z."/>
            <person name="Hegedus B."/>
            <person name="Baldrian P."/>
            <person name="Stursova M."/>
            <person name="Weitz H."/>
            <person name="Taylor A."/>
            <person name="Grigoriev I.V."/>
            <person name="Nagy L.G."/>
            <person name="Martin F."/>
            <person name="Kauserud H."/>
        </authorList>
    </citation>
    <scope>NUCLEOTIDE SEQUENCE</scope>
    <source>
        <strain evidence="1">9144</strain>
    </source>
</reference>
<gene>
    <name evidence="1" type="ORF">GGX14DRAFT_579496</name>
</gene>
<comment type="caution">
    <text evidence="1">The sequence shown here is derived from an EMBL/GenBank/DDBJ whole genome shotgun (WGS) entry which is preliminary data.</text>
</comment>
<evidence type="ECO:0000313" key="1">
    <source>
        <dbReference type="EMBL" id="KAJ7190801.1"/>
    </source>
</evidence>
<dbReference type="Proteomes" id="UP001219525">
    <property type="component" value="Unassembled WGS sequence"/>
</dbReference>
<dbReference type="EMBL" id="JARJCW010000142">
    <property type="protein sequence ID" value="KAJ7190801.1"/>
    <property type="molecule type" value="Genomic_DNA"/>
</dbReference>
<name>A0AAD6UN08_9AGAR</name>
<accession>A0AAD6UN08</accession>
<evidence type="ECO:0000313" key="2">
    <source>
        <dbReference type="Proteomes" id="UP001219525"/>
    </source>
</evidence>